<name>A0A0N5B7E2_STREA</name>
<dbReference type="Proteomes" id="UP000046392">
    <property type="component" value="Unplaced"/>
</dbReference>
<accession>A0A0N5B7E2</accession>
<feature type="compositionally biased region" description="Polar residues" evidence="1">
    <location>
        <begin position="20"/>
        <end position="34"/>
    </location>
</feature>
<dbReference type="AlphaFoldDB" id="A0A0N5B7E2"/>
<keyword evidence="2" id="KW-1185">Reference proteome</keyword>
<dbReference type="WBParaSite" id="SPAL_0000196800.1">
    <property type="protein sequence ID" value="SPAL_0000196800.1"/>
    <property type="gene ID" value="SPAL_0000196800"/>
</dbReference>
<protein>
    <submittedName>
        <fullName evidence="3">Uncharacterized protein</fullName>
    </submittedName>
</protein>
<reference evidence="3" key="1">
    <citation type="submission" date="2017-02" db="UniProtKB">
        <authorList>
            <consortium name="WormBaseParasite"/>
        </authorList>
    </citation>
    <scope>IDENTIFICATION</scope>
</reference>
<evidence type="ECO:0000313" key="3">
    <source>
        <dbReference type="WBParaSite" id="SPAL_0000196800.1"/>
    </source>
</evidence>
<evidence type="ECO:0000313" key="2">
    <source>
        <dbReference type="Proteomes" id="UP000046392"/>
    </source>
</evidence>
<feature type="region of interest" description="Disordered" evidence="1">
    <location>
        <begin position="1"/>
        <end position="39"/>
    </location>
</feature>
<proteinExistence type="predicted"/>
<organism evidence="2 3">
    <name type="scientific">Strongyloides papillosus</name>
    <name type="common">Intestinal threadworm</name>
    <dbReference type="NCBI Taxonomy" id="174720"/>
    <lineage>
        <taxon>Eukaryota</taxon>
        <taxon>Metazoa</taxon>
        <taxon>Ecdysozoa</taxon>
        <taxon>Nematoda</taxon>
        <taxon>Chromadorea</taxon>
        <taxon>Rhabditida</taxon>
        <taxon>Tylenchina</taxon>
        <taxon>Panagrolaimomorpha</taxon>
        <taxon>Strongyloidoidea</taxon>
        <taxon>Strongyloididae</taxon>
        <taxon>Strongyloides</taxon>
    </lineage>
</organism>
<sequence>MVHHNNIVPTYLSSSSSLSPTQSNTNIPKNPTQHNLDEKKGIGEGMITSFRGSQEPQSTSDFVTHNIASNFTTNLSNTFGVSLLLKPFRKTQKEGNAKKSIKWSGSVDVPTEPNLSFIDNLLDQAINEVEISRHVNISLPAQLIVSI</sequence>
<evidence type="ECO:0000256" key="1">
    <source>
        <dbReference type="SAM" id="MobiDB-lite"/>
    </source>
</evidence>